<dbReference type="Pfam" id="PF13181">
    <property type="entry name" value="TPR_8"/>
    <property type="match status" value="1"/>
</dbReference>
<dbReference type="Gene3D" id="1.25.40.10">
    <property type="entry name" value="Tetratricopeptide repeat domain"/>
    <property type="match status" value="3"/>
</dbReference>
<dbReference type="InterPro" id="IPR011990">
    <property type="entry name" value="TPR-like_helical_dom_sf"/>
</dbReference>
<dbReference type="PANTHER" id="PTHR12558">
    <property type="entry name" value="CELL DIVISION CYCLE 16,23,27"/>
    <property type="match status" value="1"/>
</dbReference>
<feature type="coiled-coil region" evidence="2">
    <location>
        <begin position="7"/>
        <end position="34"/>
    </location>
</feature>
<dbReference type="Proteomes" id="UP000823860">
    <property type="component" value="Unassembled WGS sequence"/>
</dbReference>
<evidence type="ECO:0000256" key="2">
    <source>
        <dbReference type="SAM" id="Coils"/>
    </source>
</evidence>
<evidence type="ECO:0000313" key="3">
    <source>
        <dbReference type="EMBL" id="HJA82983.1"/>
    </source>
</evidence>
<feature type="repeat" description="TPR" evidence="1">
    <location>
        <begin position="166"/>
        <end position="199"/>
    </location>
</feature>
<keyword evidence="2" id="KW-0175">Coiled coil</keyword>
<evidence type="ECO:0000313" key="4">
    <source>
        <dbReference type="Proteomes" id="UP000823860"/>
    </source>
</evidence>
<accession>A0A9D2KSK6</accession>
<name>A0A9D2KSK6_9BACE</name>
<keyword evidence="1" id="KW-0802">TPR repeat</keyword>
<sequence length="472" mass="54651">MNKKNLLSGRDRELAELAEQYENAKAENRNVYMDADDLADLADWYEVRQQPDMAMEVVEYGLKLHPASFALLTEKAYLFLDYHDTDSAQEIVDDLNAKSTETKIIQAQIYILQGKDIQAKQMLSTISDKESVDTMVSVAYMYVNTHHPEEALKWLEPGIGKYEDDEPFMCIVADSYYGLGRLDEAMEIYNRLIDLNPYSSSYWYGLARCYFDKQMYDKAIESCDYANLADEDFPDAYMMKGHAFFYLQNDAKALENFRKAQELGVVSASFVATFIGLGYMAEEKWAQAYAHLQDAIDNYEDDDTVITLSMLYANAGLCLRKMGQKRKANQYWKLAHEENPEDPETYLIEGKMYLEEKNYGKCERCWAMALQLAPTAYTWHEIGMACLEQGGLEQGRKAFENVRQINPDFYEINEKLATVCLLLKDKENFQKYNQLCKHPITMDDLQRVQEFLKKENQEGMLQAMRNILKALQ</sequence>
<dbReference type="PROSITE" id="PS50005">
    <property type="entry name" value="TPR"/>
    <property type="match status" value="2"/>
</dbReference>
<dbReference type="SMART" id="SM00028">
    <property type="entry name" value="TPR"/>
    <property type="match status" value="8"/>
</dbReference>
<proteinExistence type="predicted"/>
<feature type="repeat" description="TPR" evidence="1">
    <location>
        <begin position="376"/>
        <end position="409"/>
    </location>
</feature>
<gene>
    <name evidence="3" type="ORF">H9785_03285</name>
</gene>
<reference evidence="3" key="2">
    <citation type="submission" date="2021-04" db="EMBL/GenBank/DDBJ databases">
        <authorList>
            <person name="Gilroy R."/>
        </authorList>
    </citation>
    <scope>NUCLEOTIDE SEQUENCE</scope>
    <source>
        <strain evidence="3">ChiHecec1B25-7008</strain>
    </source>
</reference>
<dbReference type="Pfam" id="PF13432">
    <property type="entry name" value="TPR_16"/>
    <property type="match status" value="1"/>
</dbReference>
<organism evidence="3 4">
    <name type="scientific">Candidatus Bacteroides intestinavium</name>
    <dbReference type="NCBI Taxonomy" id="2838469"/>
    <lineage>
        <taxon>Bacteria</taxon>
        <taxon>Pseudomonadati</taxon>
        <taxon>Bacteroidota</taxon>
        <taxon>Bacteroidia</taxon>
        <taxon>Bacteroidales</taxon>
        <taxon>Bacteroidaceae</taxon>
        <taxon>Bacteroides</taxon>
    </lineage>
</organism>
<dbReference type="PANTHER" id="PTHR12558:SF13">
    <property type="entry name" value="CELL DIVISION CYCLE PROTEIN 27 HOMOLOG"/>
    <property type="match status" value="1"/>
</dbReference>
<evidence type="ECO:0000256" key="1">
    <source>
        <dbReference type="PROSITE-ProRule" id="PRU00339"/>
    </source>
</evidence>
<dbReference type="SUPFAM" id="SSF48452">
    <property type="entry name" value="TPR-like"/>
    <property type="match status" value="1"/>
</dbReference>
<dbReference type="EMBL" id="DWZE01000042">
    <property type="protein sequence ID" value="HJA82983.1"/>
    <property type="molecule type" value="Genomic_DNA"/>
</dbReference>
<comment type="caution">
    <text evidence="3">The sequence shown here is derived from an EMBL/GenBank/DDBJ whole genome shotgun (WGS) entry which is preliminary data.</text>
</comment>
<protein>
    <submittedName>
        <fullName evidence="3">Tetratricopeptide repeat protein</fullName>
    </submittedName>
</protein>
<dbReference type="AlphaFoldDB" id="A0A9D2KSK6"/>
<dbReference type="InterPro" id="IPR019734">
    <property type="entry name" value="TPR_rpt"/>
</dbReference>
<reference evidence="3" key="1">
    <citation type="journal article" date="2021" name="PeerJ">
        <title>Extensive microbial diversity within the chicken gut microbiome revealed by metagenomics and culture.</title>
        <authorList>
            <person name="Gilroy R."/>
            <person name="Ravi A."/>
            <person name="Getino M."/>
            <person name="Pursley I."/>
            <person name="Horton D.L."/>
            <person name="Alikhan N.F."/>
            <person name="Baker D."/>
            <person name="Gharbi K."/>
            <person name="Hall N."/>
            <person name="Watson M."/>
            <person name="Adriaenssens E.M."/>
            <person name="Foster-Nyarko E."/>
            <person name="Jarju S."/>
            <person name="Secka A."/>
            <person name="Antonio M."/>
            <person name="Oren A."/>
            <person name="Chaudhuri R.R."/>
            <person name="La Ragione R."/>
            <person name="Hildebrand F."/>
            <person name="Pallen M.J."/>
        </authorList>
    </citation>
    <scope>NUCLEOTIDE SEQUENCE</scope>
    <source>
        <strain evidence="3">ChiHecec1B25-7008</strain>
    </source>
</reference>
<dbReference type="SUPFAM" id="SSF81901">
    <property type="entry name" value="HCP-like"/>
    <property type="match status" value="2"/>
</dbReference>